<evidence type="ECO:0000313" key="1">
    <source>
        <dbReference type="EMBL" id="CEI74138.1"/>
    </source>
</evidence>
<keyword evidence="2" id="KW-1185">Reference proteome</keyword>
<evidence type="ECO:0000313" key="2">
    <source>
        <dbReference type="Proteomes" id="UP000245695"/>
    </source>
</evidence>
<gene>
    <name evidence="1" type="ORF">FRIFI_2617</name>
</gene>
<dbReference type="RefSeq" id="WP_092922082.1">
    <property type="nucleotide sequence ID" value="NZ_FJTZ01000010.1"/>
</dbReference>
<proteinExistence type="predicted"/>
<dbReference type="KEGG" id="rhom:FRIFI_2617"/>
<dbReference type="AlphaFoldDB" id="A0A2P2BUX7"/>
<dbReference type="EMBL" id="LN650648">
    <property type="protein sequence ID" value="CEI74138.1"/>
    <property type="molecule type" value="Genomic_DNA"/>
</dbReference>
<protein>
    <submittedName>
        <fullName evidence="1">Uncharacterized protein</fullName>
    </submittedName>
</protein>
<organism evidence="1 2">
    <name type="scientific">Romboutsia hominis</name>
    <dbReference type="NCBI Taxonomy" id="1507512"/>
    <lineage>
        <taxon>Bacteria</taxon>
        <taxon>Bacillati</taxon>
        <taxon>Bacillota</taxon>
        <taxon>Clostridia</taxon>
        <taxon>Peptostreptococcales</taxon>
        <taxon>Peptostreptococcaceae</taxon>
        <taxon>Romboutsia</taxon>
    </lineage>
</organism>
<sequence length="87" mass="10249">MRMYTRKKGHKKGSESSVPNVLAFTVIRNFLTDNSYKDMRKEYFINNLSSNQVNQAMKDIKWLFKEYKGLDVVTIEDTFGDTNKFIL</sequence>
<name>A0A2P2BUX7_9FIRM</name>
<dbReference type="Proteomes" id="UP000245695">
    <property type="component" value="Chromosome 1"/>
</dbReference>
<accession>A0A2P2BUX7</accession>
<reference evidence="1 2" key="1">
    <citation type="submission" date="2014-09" db="EMBL/GenBank/DDBJ databases">
        <authorList>
            <person name="Hornung B.V."/>
        </authorList>
    </citation>
    <scope>NUCLEOTIDE SEQUENCE [LARGE SCALE GENOMIC DNA]</scope>
    <source>
        <strain evidence="1 2">FRIFI</strain>
    </source>
</reference>